<keyword evidence="2" id="KW-1133">Transmembrane helix</keyword>
<evidence type="ECO:0000256" key="1">
    <source>
        <dbReference type="SAM" id="Coils"/>
    </source>
</evidence>
<evidence type="ECO:0000256" key="2">
    <source>
        <dbReference type="SAM" id="Phobius"/>
    </source>
</evidence>
<dbReference type="PANTHER" id="PTHR32309">
    <property type="entry name" value="TYROSINE-PROTEIN KINASE"/>
    <property type="match status" value="1"/>
</dbReference>
<dbReference type="GO" id="GO:0005886">
    <property type="term" value="C:plasma membrane"/>
    <property type="evidence" value="ECO:0007669"/>
    <property type="project" value="TreeGrafter"/>
</dbReference>
<dbReference type="AlphaFoldDB" id="A0A6J6EHH7"/>
<feature type="transmembrane region" description="Helical" evidence="2">
    <location>
        <begin position="297"/>
        <end position="318"/>
    </location>
</feature>
<reference evidence="3" key="1">
    <citation type="submission" date="2020-05" db="EMBL/GenBank/DDBJ databases">
        <authorList>
            <person name="Chiriac C."/>
            <person name="Salcher M."/>
            <person name="Ghai R."/>
            <person name="Kavagutti S V."/>
        </authorList>
    </citation>
    <scope>NUCLEOTIDE SEQUENCE</scope>
</reference>
<dbReference type="EMBL" id="CAEZTP010000057">
    <property type="protein sequence ID" value="CAB4574715.1"/>
    <property type="molecule type" value="Genomic_DNA"/>
</dbReference>
<feature type="coiled-coil region" evidence="1">
    <location>
        <begin position="194"/>
        <end position="228"/>
    </location>
</feature>
<keyword evidence="2" id="KW-0472">Membrane</keyword>
<feature type="transmembrane region" description="Helical" evidence="2">
    <location>
        <begin position="29"/>
        <end position="54"/>
    </location>
</feature>
<proteinExistence type="predicted"/>
<accession>A0A6J6EHH7</accession>
<protein>
    <submittedName>
        <fullName evidence="3">Unannotated protein</fullName>
    </submittedName>
</protein>
<gene>
    <name evidence="3" type="ORF">UFOPK1698_00765</name>
</gene>
<organism evidence="3">
    <name type="scientific">freshwater metagenome</name>
    <dbReference type="NCBI Taxonomy" id="449393"/>
    <lineage>
        <taxon>unclassified sequences</taxon>
        <taxon>metagenomes</taxon>
        <taxon>ecological metagenomes</taxon>
    </lineage>
</organism>
<dbReference type="GO" id="GO:0004713">
    <property type="term" value="F:protein tyrosine kinase activity"/>
    <property type="evidence" value="ECO:0007669"/>
    <property type="project" value="TreeGrafter"/>
</dbReference>
<dbReference type="PANTHER" id="PTHR32309:SF13">
    <property type="entry name" value="FERRIC ENTEROBACTIN TRANSPORT PROTEIN FEPE"/>
    <property type="match status" value="1"/>
</dbReference>
<name>A0A6J6EHH7_9ZZZZ</name>
<dbReference type="InterPro" id="IPR050445">
    <property type="entry name" value="Bact_polysacc_biosynth/exp"/>
</dbReference>
<keyword evidence="1" id="KW-0175">Coiled coil</keyword>
<evidence type="ECO:0000313" key="3">
    <source>
        <dbReference type="EMBL" id="CAB4574715.1"/>
    </source>
</evidence>
<keyword evidence="2" id="KW-0812">Transmembrane</keyword>
<sequence>MSVSIAPYKTQLLSLLGSINKIGIAKNKLAIGLVIIPTAISMVYFSFIASDIYISESRFTIRSASKDSMSNLGGGFGGVIGKMGLNNSENDSYTAENFIQSRDALAKLNEKLNIKAAYSESSIDRLHRFAGIRFWDSSLERFYEYYLSSIVGIAHDDSSGITTLSVRAFDPKLAYVVNQQLNELSEALINRLNLRARQDMLEFAQKEVELARAKVEGINQKIHQFRNQKQTGPSEQQVAVFQQLGSEKDFADRNLAAAFASLEQARIEAIKKQLYLERVAEPSKPDQALEPKRIRGIITTFVLGLVLWGIASMIIAGVKEHQHHA</sequence>